<evidence type="ECO:0000313" key="10">
    <source>
        <dbReference type="EMBL" id="VVD03028.1"/>
    </source>
</evidence>
<name>A0A5E4QX93_9NEOP</name>
<dbReference type="PANTHER" id="PTHR15099:SF2">
    <property type="entry name" value="TRANSMEMBRANE PROTEIN 11, MITOCHONDRIAL"/>
    <property type="match status" value="1"/>
</dbReference>
<comment type="subcellular location">
    <subcellularLocation>
        <location evidence="2">Mitochondrion inner membrane</location>
        <topology evidence="2">Multi-pass membrane protein</topology>
    </subcellularLocation>
</comment>
<comment type="function">
    <text evidence="1">Plays a role in mitochondrial morphogenesis.</text>
</comment>
<evidence type="ECO:0000256" key="8">
    <source>
        <dbReference type="ARBA" id="ARBA00023136"/>
    </source>
</evidence>
<evidence type="ECO:0000313" key="11">
    <source>
        <dbReference type="Proteomes" id="UP000324832"/>
    </source>
</evidence>
<dbReference type="Pfam" id="PF14972">
    <property type="entry name" value="Mito_morph_reg"/>
    <property type="match status" value="1"/>
</dbReference>
<accession>A0A5E4QX93</accession>
<proteinExistence type="inferred from homology"/>
<dbReference type="InterPro" id="IPR026120">
    <property type="entry name" value="TMEM11"/>
</dbReference>
<evidence type="ECO:0000256" key="4">
    <source>
        <dbReference type="ARBA" id="ARBA00022692"/>
    </source>
</evidence>
<dbReference type="PANTHER" id="PTHR15099">
    <property type="entry name" value="PROTEIN PM1"/>
    <property type="match status" value="1"/>
</dbReference>
<evidence type="ECO:0008006" key="12">
    <source>
        <dbReference type="Google" id="ProtNLM"/>
    </source>
</evidence>
<evidence type="ECO:0000256" key="7">
    <source>
        <dbReference type="ARBA" id="ARBA00023128"/>
    </source>
</evidence>
<sequence length="174" mass="19280">MAGDESDSNLKPSSVAIIREVYDSENAHIKFELELERALEAGVSVIVIEPEPLGEETARWIYVGNLLHKVSVYSGILGITAGIGWSSIACTPFGLVSVLCAGCYTLSWQWDPCCKYQEEKNHRHLSTLPILSDLTSASPVVLVRTDNRRKIVLHSTISITAAAICLWRLYNMFK</sequence>
<protein>
    <recommendedName>
        <fullName evidence="12">Transmembrane protein 11</fullName>
    </recommendedName>
</protein>
<evidence type="ECO:0000256" key="6">
    <source>
        <dbReference type="ARBA" id="ARBA00022989"/>
    </source>
</evidence>
<organism evidence="10 11">
    <name type="scientific">Leptidea sinapis</name>
    <dbReference type="NCBI Taxonomy" id="189913"/>
    <lineage>
        <taxon>Eukaryota</taxon>
        <taxon>Metazoa</taxon>
        <taxon>Ecdysozoa</taxon>
        <taxon>Arthropoda</taxon>
        <taxon>Hexapoda</taxon>
        <taxon>Insecta</taxon>
        <taxon>Pterygota</taxon>
        <taxon>Neoptera</taxon>
        <taxon>Endopterygota</taxon>
        <taxon>Lepidoptera</taxon>
        <taxon>Glossata</taxon>
        <taxon>Ditrysia</taxon>
        <taxon>Papilionoidea</taxon>
        <taxon>Pieridae</taxon>
        <taxon>Dismorphiinae</taxon>
        <taxon>Leptidea</taxon>
    </lineage>
</organism>
<evidence type="ECO:0000256" key="2">
    <source>
        <dbReference type="ARBA" id="ARBA00004448"/>
    </source>
</evidence>
<keyword evidence="6 9" id="KW-1133">Transmembrane helix</keyword>
<keyword evidence="4 9" id="KW-0812">Transmembrane</keyword>
<dbReference type="EMBL" id="FZQP02006554">
    <property type="protein sequence ID" value="VVD03028.1"/>
    <property type="molecule type" value="Genomic_DNA"/>
</dbReference>
<evidence type="ECO:0000256" key="3">
    <source>
        <dbReference type="ARBA" id="ARBA00006060"/>
    </source>
</evidence>
<keyword evidence="5" id="KW-0999">Mitochondrion inner membrane</keyword>
<comment type="similarity">
    <text evidence="3">Belongs to the TMEM11 family.</text>
</comment>
<evidence type="ECO:0000256" key="9">
    <source>
        <dbReference type="SAM" id="Phobius"/>
    </source>
</evidence>
<dbReference type="GO" id="GO:0007007">
    <property type="term" value="P:inner mitochondrial membrane organization"/>
    <property type="evidence" value="ECO:0007669"/>
    <property type="project" value="TreeGrafter"/>
</dbReference>
<feature type="transmembrane region" description="Helical" evidence="9">
    <location>
        <begin position="151"/>
        <end position="170"/>
    </location>
</feature>
<dbReference type="GO" id="GO:0005743">
    <property type="term" value="C:mitochondrial inner membrane"/>
    <property type="evidence" value="ECO:0007669"/>
    <property type="project" value="UniProtKB-SubCell"/>
</dbReference>
<dbReference type="AlphaFoldDB" id="A0A5E4QX93"/>
<evidence type="ECO:0000256" key="1">
    <source>
        <dbReference type="ARBA" id="ARBA00002812"/>
    </source>
</evidence>
<keyword evidence="11" id="KW-1185">Reference proteome</keyword>
<dbReference type="Proteomes" id="UP000324832">
    <property type="component" value="Unassembled WGS sequence"/>
</dbReference>
<evidence type="ECO:0000256" key="5">
    <source>
        <dbReference type="ARBA" id="ARBA00022792"/>
    </source>
</evidence>
<keyword evidence="7" id="KW-0496">Mitochondrion</keyword>
<gene>
    <name evidence="10" type="ORF">LSINAPIS_LOCUS13119</name>
</gene>
<keyword evidence="8 9" id="KW-0472">Membrane</keyword>
<reference evidence="10 11" key="1">
    <citation type="submission" date="2017-07" db="EMBL/GenBank/DDBJ databases">
        <authorList>
            <person name="Talla V."/>
            <person name="Backstrom N."/>
        </authorList>
    </citation>
    <scope>NUCLEOTIDE SEQUENCE [LARGE SCALE GENOMIC DNA]</scope>
</reference>